<sequence length="140" mass="15399">MAKIDMPNGDDANISGDDVLVVRELAAVERKWGDVETSSRSIIFTKSGAIYPILEVPQILKKLDGVKFAELTAPNEMPLQVNVEAVTDRDDASRALDDPRTRSVLRFGAGRKAATVRVRETKEQLEEIWNALGLPLDPLA</sequence>
<protein>
    <submittedName>
        <fullName evidence="1">Uncharacterized protein</fullName>
    </submittedName>
</protein>
<dbReference type="EMBL" id="WUFV01000025">
    <property type="protein sequence ID" value="NEK19024.1"/>
    <property type="molecule type" value="Genomic_DNA"/>
</dbReference>
<organism evidence="1 2">
    <name type="scientific">Rhizobium leguminosarum</name>
    <dbReference type="NCBI Taxonomy" id="384"/>
    <lineage>
        <taxon>Bacteria</taxon>
        <taxon>Pseudomonadati</taxon>
        <taxon>Pseudomonadota</taxon>
        <taxon>Alphaproteobacteria</taxon>
        <taxon>Hyphomicrobiales</taxon>
        <taxon>Rhizobiaceae</taxon>
        <taxon>Rhizobium/Agrobacterium group</taxon>
        <taxon>Rhizobium</taxon>
    </lineage>
</organism>
<accession>A0A7K3VQ75</accession>
<gene>
    <name evidence="1" type="ORF">GR257_29995</name>
</gene>
<evidence type="ECO:0000313" key="2">
    <source>
        <dbReference type="Proteomes" id="UP000471705"/>
    </source>
</evidence>
<dbReference type="Proteomes" id="UP000471705">
    <property type="component" value="Unassembled WGS sequence"/>
</dbReference>
<reference evidence="1 2" key="1">
    <citation type="submission" date="2019-12" db="EMBL/GenBank/DDBJ databases">
        <title>Rhizobium genotypes associated with high levels of biological nitrogen fixation by grain legumes in a temperate-maritime cropping system.</title>
        <authorList>
            <person name="Maluk M."/>
            <person name="Francesc Ferrando Molina F."/>
            <person name="Lopez Del Egido L."/>
            <person name="Lafos M."/>
            <person name="Langarica-Fuentes A."/>
            <person name="Gebre Yohannes G."/>
            <person name="Young M.W."/>
            <person name="Martin P."/>
            <person name="Gantlett R."/>
            <person name="Kenicer G."/>
            <person name="Hawes C."/>
            <person name="Begg G.S."/>
            <person name="Quilliam R.S."/>
            <person name="Squire G.R."/>
            <person name="Poole P.S."/>
            <person name="Young P.W."/>
            <person name="Iannetta P.M."/>
            <person name="James E.K."/>
        </authorList>
    </citation>
    <scope>NUCLEOTIDE SEQUENCE [LARGE SCALE GENOMIC DNA]</scope>
    <source>
        <strain evidence="1 2">JHI54</strain>
    </source>
</reference>
<evidence type="ECO:0000313" key="1">
    <source>
        <dbReference type="EMBL" id="NEK19024.1"/>
    </source>
</evidence>
<name>A0A7K3VQ75_RHILE</name>
<comment type="caution">
    <text evidence="1">The sequence shown here is derived from an EMBL/GenBank/DDBJ whole genome shotgun (WGS) entry which is preliminary data.</text>
</comment>
<dbReference type="RefSeq" id="WP_164049243.1">
    <property type="nucleotide sequence ID" value="NZ_WUFV01000025.1"/>
</dbReference>
<dbReference type="AlphaFoldDB" id="A0A7K3VQ75"/>
<proteinExistence type="predicted"/>